<dbReference type="InterPro" id="IPR027417">
    <property type="entry name" value="P-loop_NTPase"/>
</dbReference>
<dbReference type="Pfam" id="PF01273">
    <property type="entry name" value="LBP_BPI_CETP"/>
    <property type="match status" value="1"/>
</dbReference>
<dbReference type="eggNOG" id="KOG4308">
    <property type="taxonomic scope" value="Eukaryota"/>
</dbReference>
<dbReference type="SUPFAM" id="SSF52540">
    <property type="entry name" value="P-loop containing nucleoside triphosphate hydrolases"/>
    <property type="match status" value="1"/>
</dbReference>
<keyword evidence="6" id="KW-0325">Glycoprotein</keyword>
<dbReference type="PANTHER" id="PTHR47616:SF1">
    <property type="entry name" value="CHOLESTERYL ESTER TRANSFER PROTEIN"/>
    <property type="match status" value="1"/>
</dbReference>
<comment type="similarity">
    <text evidence="2">Belongs to the BPI/LBP/Plunc superfamily. BPI/LBP family.</text>
</comment>
<dbReference type="InterPro" id="IPR007111">
    <property type="entry name" value="NACHT_NTPase"/>
</dbReference>
<dbReference type="PROSITE" id="PS50837">
    <property type="entry name" value="NACHT"/>
    <property type="match status" value="1"/>
</dbReference>
<keyword evidence="11" id="KW-1185">Reference proteome</keyword>
<dbReference type="GO" id="GO:0015485">
    <property type="term" value="F:cholesterol binding"/>
    <property type="evidence" value="ECO:0007669"/>
    <property type="project" value="TreeGrafter"/>
</dbReference>
<dbReference type="GO" id="GO:0031210">
    <property type="term" value="F:phosphatidylcholine binding"/>
    <property type="evidence" value="ECO:0007669"/>
    <property type="project" value="TreeGrafter"/>
</dbReference>
<accession>M7AM64</accession>
<dbReference type="GO" id="GO:0034364">
    <property type="term" value="C:high-density lipoprotein particle"/>
    <property type="evidence" value="ECO:0007669"/>
    <property type="project" value="InterPro"/>
</dbReference>
<name>M7AM64_CHEMY</name>
<dbReference type="GO" id="GO:0043691">
    <property type="term" value="P:reverse cholesterol transport"/>
    <property type="evidence" value="ECO:0007669"/>
    <property type="project" value="InterPro"/>
</dbReference>
<evidence type="ECO:0000256" key="4">
    <source>
        <dbReference type="ARBA" id="ARBA00022741"/>
    </source>
</evidence>
<evidence type="ECO:0000313" key="10">
    <source>
        <dbReference type="EMBL" id="EMP25594.1"/>
    </source>
</evidence>
<dbReference type="AlphaFoldDB" id="M7AM64"/>
<dbReference type="SMART" id="SM00328">
    <property type="entry name" value="BPI1"/>
    <property type="match status" value="1"/>
</dbReference>
<feature type="chain" id="PRO_5004079514" evidence="8">
    <location>
        <begin position="18"/>
        <end position="1180"/>
    </location>
</feature>
<dbReference type="SUPFAM" id="SSF55394">
    <property type="entry name" value="Bactericidal permeability-increasing protein, BPI"/>
    <property type="match status" value="2"/>
</dbReference>
<keyword evidence="4" id="KW-0547">Nucleotide-binding</keyword>
<dbReference type="GO" id="GO:0017129">
    <property type="term" value="F:triglyceride binding"/>
    <property type="evidence" value="ECO:0007669"/>
    <property type="project" value="TreeGrafter"/>
</dbReference>
<dbReference type="GO" id="GO:0008203">
    <property type="term" value="P:cholesterol metabolic process"/>
    <property type="evidence" value="ECO:0007669"/>
    <property type="project" value="TreeGrafter"/>
</dbReference>
<dbReference type="GO" id="GO:0055091">
    <property type="term" value="P:phospholipid homeostasis"/>
    <property type="evidence" value="ECO:0007669"/>
    <property type="project" value="TreeGrafter"/>
</dbReference>
<dbReference type="GO" id="GO:0042632">
    <property type="term" value="P:cholesterol homeostasis"/>
    <property type="evidence" value="ECO:0007669"/>
    <property type="project" value="TreeGrafter"/>
</dbReference>
<evidence type="ECO:0000256" key="6">
    <source>
        <dbReference type="ARBA" id="ARBA00023180"/>
    </source>
</evidence>
<dbReference type="InterPro" id="IPR017942">
    <property type="entry name" value="Lipid-bd_serum_glycop_N"/>
</dbReference>
<comment type="subcellular location">
    <subcellularLocation>
        <location evidence="1">Secreted</location>
    </subcellularLocation>
</comment>
<dbReference type="FunFam" id="3.40.50.300:FF:001028">
    <property type="entry name" value="Class II major histocompatibility complex transactivator"/>
    <property type="match status" value="1"/>
</dbReference>
<dbReference type="GO" id="GO:0046470">
    <property type="term" value="P:phosphatidylcholine metabolic process"/>
    <property type="evidence" value="ECO:0007669"/>
    <property type="project" value="TreeGrafter"/>
</dbReference>
<evidence type="ECO:0000256" key="3">
    <source>
        <dbReference type="ARBA" id="ARBA00022525"/>
    </source>
</evidence>
<evidence type="ECO:0000256" key="2">
    <source>
        <dbReference type="ARBA" id="ARBA00007292"/>
    </source>
</evidence>
<dbReference type="SUPFAM" id="SSF52047">
    <property type="entry name" value="RNI-like"/>
    <property type="match status" value="1"/>
</dbReference>
<evidence type="ECO:0000256" key="8">
    <source>
        <dbReference type="SAM" id="SignalP"/>
    </source>
</evidence>
<evidence type="ECO:0000259" key="9">
    <source>
        <dbReference type="PROSITE" id="PS50837"/>
    </source>
</evidence>
<dbReference type="InterPro" id="IPR032675">
    <property type="entry name" value="LRR_dom_sf"/>
</dbReference>
<keyword evidence="8" id="KW-0732">Signal</keyword>
<dbReference type="InterPro" id="IPR017130">
    <property type="entry name" value="Cholesteryl_ester_transfer"/>
</dbReference>
<dbReference type="Proteomes" id="UP000031443">
    <property type="component" value="Unassembled WGS sequence"/>
</dbReference>
<feature type="domain" description="NACHT" evidence="9">
    <location>
        <begin position="695"/>
        <end position="831"/>
    </location>
</feature>
<dbReference type="Pfam" id="PF05729">
    <property type="entry name" value="NACHT"/>
    <property type="match status" value="1"/>
</dbReference>
<dbReference type="Gene3D" id="3.80.10.10">
    <property type="entry name" value="Ribonuclease Inhibitor"/>
    <property type="match status" value="1"/>
</dbReference>
<dbReference type="GO" id="GO:0070328">
    <property type="term" value="P:triglyceride homeostasis"/>
    <property type="evidence" value="ECO:0007669"/>
    <property type="project" value="TreeGrafter"/>
</dbReference>
<gene>
    <name evidence="10" type="ORF">UY3_17335</name>
</gene>
<dbReference type="Gene3D" id="3.40.50.300">
    <property type="entry name" value="P-loop containing nucleotide triphosphate hydrolases"/>
    <property type="match status" value="1"/>
</dbReference>
<dbReference type="GO" id="GO:0120020">
    <property type="term" value="F:cholesterol transfer activity"/>
    <property type="evidence" value="ECO:0007669"/>
    <property type="project" value="InterPro"/>
</dbReference>
<organism evidence="10 11">
    <name type="scientific">Chelonia mydas</name>
    <name type="common">Green sea-turtle</name>
    <name type="synonym">Chelonia agassizi</name>
    <dbReference type="NCBI Taxonomy" id="8469"/>
    <lineage>
        <taxon>Eukaryota</taxon>
        <taxon>Metazoa</taxon>
        <taxon>Chordata</taxon>
        <taxon>Craniata</taxon>
        <taxon>Vertebrata</taxon>
        <taxon>Euteleostomi</taxon>
        <taxon>Archelosauria</taxon>
        <taxon>Testudinata</taxon>
        <taxon>Testudines</taxon>
        <taxon>Cryptodira</taxon>
        <taxon>Durocryptodira</taxon>
        <taxon>Americhelydia</taxon>
        <taxon>Chelonioidea</taxon>
        <taxon>Cheloniidae</taxon>
        <taxon>Chelonia</taxon>
    </lineage>
</organism>
<dbReference type="PROSITE" id="PS51257">
    <property type="entry name" value="PROKAR_LIPOPROTEIN"/>
    <property type="match status" value="1"/>
</dbReference>
<evidence type="ECO:0000256" key="5">
    <source>
        <dbReference type="ARBA" id="ARBA00022840"/>
    </source>
</evidence>
<evidence type="ECO:0000313" key="11">
    <source>
        <dbReference type="Proteomes" id="UP000031443"/>
    </source>
</evidence>
<dbReference type="GO" id="GO:0006641">
    <property type="term" value="P:triglyceride metabolic process"/>
    <property type="evidence" value="ECO:0007669"/>
    <property type="project" value="TreeGrafter"/>
</dbReference>
<dbReference type="EMBL" id="KB587772">
    <property type="protein sequence ID" value="EMP25594.1"/>
    <property type="molecule type" value="Genomic_DNA"/>
</dbReference>
<reference evidence="11" key="1">
    <citation type="journal article" date="2013" name="Nat. Genet.">
        <title>The draft genomes of soft-shell turtle and green sea turtle yield insights into the development and evolution of the turtle-specific body plan.</title>
        <authorList>
            <person name="Wang Z."/>
            <person name="Pascual-Anaya J."/>
            <person name="Zadissa A."/>
            <person name="Li W."/>
            <person name="Niimura Y."/>
            <person name="Huang Z."/>
            <person name="Li C."/>
            <person name="White S."/>
            <person name="Xiong Z."/>
            <person name="Fang D."/>
            <person name="Wang B."/>
            <person name="Ming Y."/>
            <person name="Chen Y."/>
            <person name="Zheng Y."/>
            <person name="Kuraku S."/>
            <person name="Pignatelli M."/>
            <person name="Herrero J."/>
            <person name="Beal K."/>
            <person name="Nozawa M."/>
            <person name="Li Q."/>
            <person name="Wang J."/>
            <person name="Zhang H."/>
            <person name="Yu L."/>
            <person name="Shigenobu S."/>
            <person name="Wang J."/>
            <person name="Liu J."/>
            <person name="Flicek P."/>
            <person name="Searle S."/>
            <person name="Wang J."/>
            <person name="Kuratani S."/>
            <person name="Yin Y."/>
            <person name="Aken B."/>
            <person name="Zhang G."/>
            <person name="Irie N."/>
        </authorList>
    </citation>
    <scope>NUCLEOTIDE SEQUENCE [LARGE SCALE GENOMIC DNA]</scope>
</reference>
<keyword evidence="5" id="KW-0067">ATP-binding</keyword>
<dbReference type="CDD" id="cd00025">
    <property type="entry name" value="BPI1"/>
    <property type="match status" value="1"/>
</dbReference>
<dbReference type="GO" id="GO:0034197">
    <property type="term" value="P:triglyceride transport"/>
    <property type="evidence" value="ECO:0007669"/>
    <property type="project" value="TreeGrafter"/>
</dbReference>
<feature type="region of interest" description="Disordered" evidence="7">
    <location>
        <begin position="564"/>
        <end position="600"/>
    </location>
</feature>
<dbReference type="Gene3D" id="3.15.20.10">
    <property type="entry name" value="Bactericidal permeability-increasing protein, domain 2"/>
    <property type="match status" value="1"/>
</dbReference>
<dbReference type="GO" id="GO:0005524">
    <property type="term" value="F:ATP binding"/>
    <property type="evidence" value="ECO:0007669"/>
    <property type="project" value="UniProtKB-KW"/>
</dbReference>
<evidence type="ECO:0000256" key="7">
    <source>
        <dbReference type="SAM" id="MobiDB-lite"/>
    </source>
</evidence>
<dbReference type="Gene3D" id="1.10.533.20">
    <property type="match status" value="1"/>
</dbReference>
<sequence length="1180" mass="132420">MARLFVISLALISTSVACTFEESSLNLTGIVCRMTKPAAFVLNQQTAQVIQAAFRHATYPDISGEKSMAFLGKVTYGLTNIQINDLSIENSEVDFKEDDAIDIAIQNVTASFKGTLSYGYTGAWFVKLTHSIDFEIESSIDLQINAKLKCAKGRVAADTSDCYLTFYKLTLHLQGDKQPGWLKQLFTDFISFTLKLVLKGQVCKEINLLAQLLADFIQDRAANFLQDGAIGVDISLASFPVIKANYMESHHKGLLLYKNYSVVFSDSMFAPSLLSESRMLYFWFSDQVLNSLALAAFLDERLVLTITGEELRIFQGTSYNDSLAKVWSLTPPQITLQPEGTIVRSSVAVELTLFSQGAEPTVVFYSEKEVTVTIQSAYVEKKLVLHLADSVIEPKVFKCALERAGDDKSLSHFLQRIISVAGIPEVISRIEPALTSLMNSKGLNLFEIKNPEIITKEPKMEDMDLQRAIANAQPQLVESLSHTPEWLLMKAKCFLPHMDLSHVDGITDRKKKVLLLLDALENAGPIIWKQFIQCVCMEGNLPMDLEIQLMSASGEGNLNQEQEAFAEAPSQSPSQPTGLERRRHGSNSHPNGKESKQQRLDSAERYRHLIIASMCQRYGNERAAGAAVLGKVQTPAFSQAFVNLVIRQSKASRLKERADKPREDLAGMQEAEECVDTAVKVSDLFESVVSSGTTKVILLFGKPGMGKTMLMHRLCQKWAEGALHQFLFTFLFEFRQLNLISRKLTLKELLFDLLLQPEDCPDAVFQHLLENAQRILFIFDGLDEFVGNISQPSSPCLSPALHRPMSISELFANFCFGKLLPGCTVLVTSRPKKLPDFLLNRADLLAEIWGFDREKVEEYVSHYFHQHSFKEQAIAHLKNNSKLLSMCLIPALCCIVCVCLEYLLRKRLSKVELPQTMTQFYIKMLLIFISKQQTEGTMSEDTQLNNHRTAILGLCDLALKGLEEKKLVFYVDDIPEHVKEFASLHGLLTVFEVKRSDSLPEAGHAFVHLSLQEFFAALNLMINNAVDGNYLKKKTFLTLLAERNQAWVRDKQAAILQSLKKLAATHLTGPKIIELCHCAYETQDLELAKHVGSQLNFKYEFRNFRLTPLDVSALVFIINCGRDLTHLDFAGCPMELDCLEVLASCKNIEHLSFRSRKYGDEFAAALSKSLPKIKSLKKLE</sequence>
<dbReference type="GO" id="GO:0005548">
    <property type="term" value="F:phospholipid transporter activity"/>
    <property type="evidence" value="ECO:0007669"/>
    <property type="project" value="TreeGrafter"/>
</dbReference>
<dbReference type="InterPro" id="IPR017943">
    <property type="entry name" value="Bactericidal_perm-incr_a/b_dom"/>
</dbReference>
<dbReference type="Gene3D" id="3.15.10.10">
    <property type="entry name" value="Bactericidal permeability-increasing protein, domain 1"/>
    <property type="match status" value="1"/>
</dbReference>
<feature type="compositionally biased region" description="Basic and acidic residues" evidence="7">
    <location>
        <begin position="591"/>
        <end position="600"/>
    </location>
</feature>
<dbReference type="InterPro" id="IPR041210">
    <property type="entry name" value="NLRC5_atypical_Card"/>
</dbReference>
<dbReference type="GO" id="GO:0034374">
    <property type="term" value="P:low-density lipoprotein particle remodeling"/>
    <property type="evidence" value="ECO:0007669"/>
    <property type="project" value="TreeGrafter"/>
</dbReference>
<feature type="signal peptide" evidence="8">
    <location>
        <begin position="1"/>
        <end position="17"/>
    </location>
</feature>
<dbReference type="PANTHER" id="PTHR47616">
    <property type="entry name" value="CHOLESTERYL ESTER TRANSFER PROTEIN"/>
    <property type="match status" value="1"/>
</dbReference>
<dbReference type="Pfam" id="PF18461">
    <property type="entry name" value="Atypical_Card"/>
    <property type="match status" value="1"/>
</dbReference>
<protein>
    <submittedName>
        <fullName evidence="10">Cholesteryl ester transfer protein</fullName>
    </submittedName>
</protein>
<dbReference type="FunFam" id="3.15.10.10:FF:000002">
    <property type="entry name" value="Cholesteryl ester transfer protein"/>
    <property type="match status" value="1"/>
</dbReference>
<evidence type="ECO:0000256" key="1">
    <source>
        <dbReference type="ARBA" id="ARBA00004613"/>
    </source>
</evidence>
<proteinExistence type="inferred from homology"/>
<keyword evidence="3" id="KW-0964">Secreted</keyword>
<dbReference type="GO" id="GO:0034372">
    <property type="term" value="P:very-low-density lipoprotein particle remodeling"/>
    <property type="evidence" value="ECO:0007669"/>
    <property type="project" value="TreeGrafter"/>
</dbReference>
<dbReference type="GO" id="GO:0034375">
    <property type="term" value="P:high-density lipoprotein particle remodeling"/>
    <property type="evidence" value="ECO:0007669"/>
    <property type="project" value="TreeGrafter"/>
</dbReference>